<feature type="binding site" evidence="6">
    <location>
        <position position="172"/>
    </location>
    <ligand>
        <name>Mg(2+)</name>
        <dbReference type="ChEBI" id="CHEBI:18420"/>
    </ligand>
</feature>
<dbReference type="AlphaFoldDB" id="A0A5C8ZPT6"/>
<dbReference type="Pfam" id="PF02746">
    <property type="entry name" value="MR_MLE_N"/>
    <property type="match status" value="1"/>
</dbReference>
<dbReference type="GO" id="GO:0046872">
    <property type="term" value="F:metal ion binding"/>
    <property type="evidence" value="ECO:0007669"/>
    <property type="project" value="UniProtKB-KW"/>
</dbReference>
<dbReference type="InterPro" id="IPR029017">
    <property type="entry name" value="Enolase-like_N"/>
</dbReference>
<feature type="active site" description="Proton acceptor; specific for (R)-substrate epimerization" evidence="5">
    <location>
        <position position="147"/>
    </location>
</feature>
<dbReference type="SFLD" id="SFLDS00001">
    <property type="entry name" value="Enolase"/>
    <property type="match status" value="1"/>
</dbReference>
<dbReference type="Pfam" id="PF13378">
    <property type="entry name" value="MR_MLE_C"/>
    <property type="match status" value="1"/>
</dbReference>
<dbReference type="EC" id="5.1.1.-" evidence="7"/>
<protein>
    <recommendedName>
        <fullName evidence="7">Dipeptide epimerase</fullName>
        <ecNumber evidence="7">5.1.1.-</ecNumber>
    </recommendedName>
</protein>
<evidence type="ECO:0000256" key="5">
    <source>
        <dbReference type="PIRSR" id="PIRSR634603-1"/>
    </source>
</evidence>
<keyword evidence="10" id="KW-1185">Reference proteome</keyword>
<dbReference type="SFLD" id="SFLDG00180">
    <property type="entry name" value="muconate_cycloisomerase"/>
    <property type="match status" value="1"/>
</dbReference>
<evidence type="ECO:0000313" key="9">
    <source>
        <dbReference type="EMBL" id="TXS89371.1"/>
    </source>
</evidence>
<comment type="similarity">
    <text evidence="1 7">Belongs to the mandelate racemase/muconate lactonizing enzyme family.</text>
</comment>
<dbReference type="GO" id="GO:0016855">
    <property type="term" value="F:racemase and epimerase activity, acting on amino acids and derivatives"/>
    <property type="evidence" value="ECO:0007669"/>
    <property type="project" value="UniProtKB-UniRule"/>
</dbReference>
<dbReference type="PANTHER" id="PTHR48073">
    <property type="entry name" value="O-SUCCINYLBENZOATE SYNTHASE-RELATED"/>
    <property type="match status" value="1"/>
</dbReference>
<feature type="active site" description="Proton acceptor; specific for (S)-substrate epimerization" evidence="5">
    <location>
        <position position="243"/>
    </location>
</feature>
<dbReference type="CDD" id="cd03319">
    <property type="entry name" value="L-Ala-DL-Glu_epimerase"/>
    <property type="match status" value="1"/>
</dbReference>
<dbReference type="PANTHER" id="PTHR48073:SF2">
    <property type="entry name" value="O-SUCCINYLBENZOATE SYNTHASE"/>
    <property type="match status" value="1"/>
</dbReference>
<dbReference type="Proteomes" id="UP000321933">
    <property type="component" value="Unassembled WGS sequence"/>
</dbReference>
<organism evidence="9 10">
    <name type="scientific">Parahaliea aestuarii</name>
    <dbReference type="NCBI Taxonomy" id="1852021"/>
    <lineage>
        <taxon>Bacteria</taxon>
        <taxon>Pseudomonadati</taxon>
        <taxon>Pseudomonadota</taxon>
        <taxon>Gammaproteobacteria</taxon>
        <taxon>Cellvibrionales</taxon>
        <taxon>Halieaceae</taxon>
        <taxon>Parahaliea</taxon>
    </lineage>
</organism>
<feature type="binding site" evidence="6">
    <location>
        <position position="221"/>
    </location>
    <ligand>
        <name>Mg(2+)</name>
        <dbReference type="ChEBI" id="CHEBI:18420"/>
    </ligand>
</feature>
<keyword evidence="3 6" id="KW-0460">Magnesium</keyword>
<dbReference type="InterPro" id="IPR034603">
    <property type="entry name" value="Dipeptide_epimerase"/>
</dbReference>
<comment type="caution">
    <text evidence="9">The sequence shown here is derived from an EMBL/GenBank/DDBJ whole genome shotgun (WGS) entry which is preliminary data.</text>
</comment>
<evidence type="ECO:0000256" key="1">
    <source>
        <dbReference type="ARBA" id="ARBA00008031"/>
    </source>
</evidence>
<reference evidence="9 10" key="1">
    <citation type="submission" date="2019-08" db="EMBL/GenBank/DDBJ databases">
        <title>Parahaliea maris sp. nov., isolated from the surface seawater.</title>
        <authorList>
            <person name="Liu Y."/>
        </authorList>
    </citation>
    <scope>NUCLEOTIDE SEQUENCE [LARGE SCALE GENOMIC DNA]</scope>
    <source>
        <strain evidence="9 10">S2-26</strain>
    </source>
</reference>
<evidence type="ECO:0000256" key="7">
    <source>
        <dbReference type="RuleBase" id="RU366006"/>
    </source>
</evidence>
<feature type="domain" description="Mandelate racemase/muconate lactonizing enzyme C-terminal" evidence="8">
    <location>
        <begin position="128"/>
        <end position="219"/>
    </location>
</feature>
<dbReference type="EMBL" id="VRYZ01000009">
    <property type="protein sequence ID" value="TXS89371.1"/>
    <property type="molecule type" value="Genomic_DNA"/>
</dbReference>
<dbReference type="GO" id="GO:0006518">
    <property type="term" value="P:peptide metabolic process"/>
    <property type="evidence" value="ECO:0007669"/>
    <property type="project" value="UniProtKB-ARBA"/>
</dbReference>
<evidence type="ECO:0000313" key="10">
    <source>
        <dbReference type="Proteomes" id="UP000321933"/>
    </source>
</evidence>
<evidence type="ECO:0000256" key="2">
    <source>
        <dbReference type="ARBA" id="ARBA00022723"/>
    </source>
</evidence>
<keyword evidence="2 6" id="KW-0479">Metal-binding</keyword>
<dbReference type="Gene3D" id="3.30.390.10">
    <property type="entry name" value="Enolase-like, N-terminal domain"/>
    <property type="match status" value="1"/>
</dbReference>
<dbReference type="InterPro" id="IPR036849">
    <property type="entry name" value="Enolase-like_C_sf"/>
</dbReference>
<evidence type="ECO:0000259" key="8">
    <source>
        <dbReference type="SMART" id="SM00922"/>
    </source>
</evidence>
<dbReference type="SUPFAM" id="SSF51604">
    <property type="entry name" value="Enolase C-terminal domain-like"/>
    <property type="match status" value="1"/>
</dbReference>
<dbReference type="SMART" id="SM00922">
    <property type="entry name" value="MR_MLE"/>
    <property type="match status" value="1"/>
</dbReference>
<evidence type="ECO:0000256" key="3">
    <source>
        <dbReference type="ARBA" id="ARBA00022842"/>
    </source>
</evidence>
<proteinExistence type="inferred from homology"/>
<gene>
    <name evidence="9" type="ORF">FVW59_17800</name>
</gene>
<evidence type="ECO:0000256" key="4">
    <source>
        <dbReference type="ARBA" id="ARBA00023235"/>
    </source>
</evidence>
<dbReference type="InterPro" id="IPR013341">
    <property type="entry name" value="Mandelate_racemase_N_dom"/>
</dbReference>
<dbReference type="OrthoDB" id="9782675at2"/>
<sequence>MKMQVEQVSYPLVRPFAITGYRFEAANTVQVRLSDGEYSGRGEGMGVYYQGENQQSMAEQLESVVSAVESGAGRQDVRDLLPAGGALNALDCALWDLEAKRGGTSVWQLLNMQPKPLTTVCTIGIDTPEVMADLARQHSRYPNLKIKLSEDAPIERLEAIRAARPDAALVIDVNQGWSIEELREYAPATQRLGIAMIEQPLKRGDDEALEGYVSPVPLGADESCLHAEDYERVARYYSVINIKLDKCGGLTQGLELAKLAQRDGKTLMVGNMTGSSLSMAPAFVIGQFCQFVDIDGALFLSRDIENGLDYGEGGVVAVPSPALWG</sequence>
<dbReference type="InterPro" id="IPR029065">
    <property type="entry name" value="Enolase_C-like"/>
</dbReference>
<comment type="cofactor">
    <cofactor evidence="6 7">
        <name>Mg(2+)</name>
        <dbReference type="ChEBI" id="CHEBI:18420"/>
    </cofactor>
    <text evidence="6 7">Binds 1 Mg(2+) ion per subunit.</text>
</comment>
<dbReference type="SUPFAM" id="SSF54826">
    <property type="entry name" value="Enolase N-terminal domain-like"/>
    <property type="match status" value="1"/>
</dbReference>
<feature type="binding site" evidence="6">
    <location>
        <position position="198"/>
    </location>
    <ligand>
        <name>Mg(2+)</name>
        <dbReference type="ChEBI" id="CHEBI:18420"/>
    </ligand>
</feature>
<name>A0A5C8ZPT6_9GAMM</name>
<accession>A0A5C8ZPT6</accession>
<dbReference type="Gene3D" id="3.20.20.120">
    <property type="entry name" value="Enolase-like C-terminal domain"/>
    <property type="match status" value="1"/>
</dbReference>
<dbReference type="InterPro" id="IPR013342">
    <property type="entry name" value="Mandelate_racemase_C"/>
</dbReference>
<evidence type="ECO:0000256" key="6">
    <source>
        <dbReference type="PIRSR" id="PIRSR634603-3"/>
    </source>
</evidence>
<keyword evidence="4 7" id="KW-0413">Isomerase</keyword>